<dbReference type="EMBL" id="GGEC01083953">
    <property type="protein sequence ID" value="MBX64437.1"/>
    <property type="molecule type" value="Transcribed_RNA"/>
</dbReference>
<name>A0A2P2QBZ6_RHIMU</name>
<protein>
    <submittedName>
        <fullName evidence="1">Uncharacterized protein</fullName>
    </submittedName>
</protein>
<dbReference type="AlphaFoldDB" id="A0A2P2QBZ6"/>
<organism evidence="1">
    <name type="scientific">Rhizophora mucronata</name>
    <name type="common">Asiatic mangrove</name>
    <dbReference type="NCBI Taxonomy" id="61149"/>
    <lineage>
        <taxon>Eukaryota</taxon>
        <taxon>Viridiplantae</taxon>
        <taxon>Streptophyta</taxon>
        <taxon>Embryophyta</taxon>
        <taxon>Tracheophyta</taxon>
        <taxon>Spermatophyta</taxon>
        <taxon>Magnoliopsida</taxon>
        <taxon>eudicotyledons</taxon>
        <taxon>Gunneridae</taxon>
        <taxon>Pentapetalae</taxon>
        <taxon>rosids</taxon>
        <taxon>fabids</taxon>
        <taxon>Malpighiales</taxon>
        <taxon>Rhizophoraceae</taxon>
        <taxon>Rhizophora</taxon>
    </lineage>
</organism>
<reference evidence="1" key="1">
    <citation type="submission" date="2018-02" db="EMBL/GenBank/DDBJ databases">
        <title>Rhizophora mucronata_Transcriptome.</title>
        <authorList>
            <person name="Meera S.P."/>
            <person name="Sreeshan A."/>
            <person name="Augustine A."/>
        </authorList>
    </citation>
    <scope>NUCLEOTIDE SEQUENCE</scope>
    <source>
        <tissue evidence="1">Leaf</tissue>
    </source>
</reference>
<evidence type="ECO:0000313" key="1">
    <source>
        <dbReference type="EMBL" id="MBX64437.1"/>
    </source>
</evidence>
<accession>A0A2P2QBZ6</accession>
<proteinExistence type="predicted"/>
<sequence length="45" mass="5392">MEMWIMRNHRRCLSCSSNFVQYRSQTILLEAIKQTASLYPPMKND</sequence>